<dbReference type="RefSeq" id="XP_015867774.1">
    <property type="nucleotide sequence ID" value="XM_016012288.4"/>
</dbReference>
<gene>
    <name evidence="3" type="primary">LOC107405258</name>
</gene>
<dbReference type="InterPro" id="IPR001763">
    <property type="entry name" value="Rhodanese-like_dom"/>
</dbReference>
<dbReference type="PANTHER" id="PTHR44542:SF14">
    <property type="entry name" value="PROTEIN HIGH ARSENIC CONTENT 1, MITOCHONDRIAL-RELATED"/>
    <property type="match status" value="1"/>
</dbReference>
<dbReference type="SMART" id="SM00450">
    <property type="entry name" value="RHOD"/>
    <property type="match status" value="1"/>
</dbReference>
<evidence type="ECO:0000313" key="3">
    <source>
        <dbReference type="RefSeq" id="XP_015867774.1"/>
    </source>
</evidence>
<dbReference type="Proteomes" id="UP001652623">
    <property type="component" value="Chromosome 4"/>
</dbReference>
<name>A0A6P3YVC7_ZIZJJ</name>
<dbReference type="PANTHER" id="PTHR44542">
    <property type="entry name" value="THIOSULFATE SULFURTRANSFERASE 18"/>
    <property type="match status" value="1"/>
</dbReference>
<proteinExistence type="predicted"/>
<sequence>MAATNKPEDVVTIDVYTAKGLLTSSNYRYLDVRSVEEFNKSHIENALNVPYMFITQEGRVKNPEFLEQVSSICKKEEHLVVGCNSGGRALRACVDLLNAGFEHVNNMEGGYSRWVDSGFAGDKPPEELKLACKFRP</sequence>
<dbReference type="InterPro" id="IPR036873">
    <property type="entry name" value="Rhodanese-like_dom_sf"/>
</dbReference>
<dbReference type="AlphaFoldDB" id="A0A6P3YVC7"/>
<dbReference type="CDD" id="cd00158">
    <property type="entry name" value="RHOD"/>
    <property type="match status" value="1"/>
</dbReference>
<reference evidence="3" key="1">
    <citation type="submission" date="2025-08" db="UniProtKB">
        <authorList>
            <consortium name="RefSeq"/>
        </authorList>
    </citation>
    <scope>IDENTIFICATION</scope>
    <source>
        <tissue evidence="3">Seedling</tissue>
    </source>
</reference>
<feature type="domain" description="Rhodanese" evidence="1">
    <location>
        <begin position="23"/>
        <end position="123"/>
    </location>
</feature>
<keyword evidence="2" id="KW-1185">Reference proteome</keyword>
<organism evidence="2 3">
    <name type="scientific">Ziziphus jujuba</name>
    <name type="common">Chinese jujube</name>
    <name type="synonym">Ziziphus sativa</name>
    <dbReference type="NCBI Taxonomy" id="326968"/>
    <lineage>
        <taxon>Eukaryota</taxon>
        <taxon>Viridiplantae</taxon>
        <taxon>Streptophyta</taxon>
        <taxon>Embryophyta</taxon>
        <taxon>Tracheophyta</taxon>
        <taxon>Spermatophyta</taxon>
        <taxon>Magnoliopsida</taxon>
        <taxon>eudicotyledons</taxon>
        <taxon>Gunneridae</taxon>
        <taxon>Pentapetalae</taxon>
        <taxon>rosids</taxon>
        <taxon>fabids</taxon>
        <taxon>Rosales</taxon>
        <taxon>Rhamnaceae</taxon>
        <taxon>Paliureae</taxon>
        <taxon>Ziziphus</taxon>
    </lineage>
</organism>
<dbReference type="Gene3D" id="3.40.250.10">
    <property type="entry name" value="Rhodanese-like domain"/>
    <property type="match status" value="1"/>
</dbReference>
<evidence type="ECO:0000313" key="2">
    <source>
        <dbReference type="Proteomes" id="UP001652623"/>
    </source>
</evidence>
<evidence type="ECO:0000259" key="1">
    <source>
        <dbReference type="PROSITE" id="PS50206"/>
    </source>
</evidence>
<dbReference type="InterPro" id="IPR044684">
    <property type="entry name" value="STR17/STR18/HARC1-like"/>
</dbReference>
<protein>
    <submittedName>
        <fullName evidence="3">Protein HIGH ARSENIC CONTENT 1, mitochondrial</fullName>
    </submittedName>
</protein>
<dbReference type="KEGG" id="zju:107405258"/>
<accession>A0A6P3YVC7</accession>
<dbReference type="GeneID" id="107405258"/>
<dbReference type="FunCoup" id="A0A6P3YVC7">
    <property type="interactions" value="189"/>
</dbReference>
<dbReference type="Pfam" id="PF00581">
    <property type="entry name" value="Rhodanese"/>
    <property type="match status" value="1"/>
</dbReference>
<dbReference type="InParanoid" id="A0A6P3YVC7"/>
<dbReference type="GO" id="GO:0003824">
    <property type="term" value="F:catalytic activity"/>
    <property type="evidence" value="ECO:0007669"/>
    <property type="project" value="InterPro"/>
</dbReference>
<dbReference type="SUPFAM" id="SSF52821">
    <property type="entry name" value="Rhodanese/Cell cycle control phosphatase"/>
    <property type="match status" value="1"/>
</dbReference>
<dbReference type="PROSITE" id="PS50206">
    <property type="entry name" value="RHODANESE_3"/>
    <property type="match status" value="1"/>
</dbReference>